<dbReference type="Pfam" id="PF07943">
    <property type="entry name" value="PBP5_C"/>
    <property type="match status" value="1"/>
</dbReference>
<evidence type="ECO:0000259" key="18">
    <source>
        <dbReference type="SMART" id="SM00936"/>
    </source>
</evidence>
<evidence type="ECO:0000256" key="16">
    <source>
        <dbReference type="SAM" id="Phobius"/>
    </source>
</evidence>
<dbReference type="GO" id="GO:0071555">
    <property type="term" value="P:cell wall organization"/>
    <property type="evidence" value="ECO:0007669"/>
    <property type="project" value="UniProtKB-KW"/>
</dbReference>
<dbReference type="InterPro" id="IPR012338">
    <property type="entry name" value="Beta-lactam/transpept-like"/>
</dbReference>
<evidence type="ECO:0000256" key="3">
    <source>
        <dbReference type="ARBA" id="ARBA00007164"/>
    </source>
</evidence>
<keyword evidence="10" id="KW-0573">Peptidoglycan synthesis</keyword>
<dbReference type="AlphaFoldDB" id="A0A2N0UQN3"/>
<keyword evidence="16" id="KW-0472">Membrane</keyword>
<feature type="chain" id="PRO_5014838920" description="serine-type D-Ala-D-Ala carboxypeptidase" evidence="17">
    <location>
        <begin position="29"/>
        <end position="450"/>
    </location>
</feature>
<accession>A0A2N0UQN3</accession>
<comment type="similarity">
    <text evidence="3 15">Belongs to the peptidase S11 family.</text>
</comment>
<evidence type="ECO:0000256" key="12">
    <source>
        <dbReference type="ARBA" id="ARBA00034000"/>
    </source>
</evidence>
<dbReference type="InterPro" id="IPR001967">
    <property type="entry name" value="Peptidase_S11_N"/>
</dbReference>
<evidence type="ECO:0000256" key="14">
    <source>
        <dbReference type="PIRSR" id="PIRSR618044-2"/>
    </source>
</evidence>
<dbReference type="SMART" id="SM00936">
    <property type="entry name" value="PBP5_C"/>
    <property type="match status" value="1"/>
</dbReference>
<dbReference type="InterPro" id="IPR037167">
    <property type="entry name" value="Peptidase_S11_C_sf"/>
</dbReference>
<keyword evidence="5 19" id="KW-0121">Carboxypeptidase</keyword>
<dbReference type="InterPro" id="IPR015956">
    <property type="entry name" value="Peniciliin-bd_prot_C_sf"/>
</dbReference>
<evidence type="ECO:0000256" key="11">
    <source>
        <dbReference type="ARBA" id="ARBA00023316"/>
    </source>
</evidence>
<evidence type="ECO:0000256" key="4">
    <source>
        <dbReference type="ARBA" id="ARBA00012448"/>
    </source>
</evidence>
<dbReference type="SUPFAM" id="SSF56601">
    <property type="entry name" value="beta-lactamase/transpeptidase-like"/>
    <property type="match status" value="1"/>
</dbReference>
<dbReference type="EC" id="3.4.16.4" evidence="4"/>
<keyword evidence="11" id="KW-0961">Cell wall biogenesis/degradation</keyword>
<evidence type="ECO:0000256" key="5">
    <source>
        <dbReference type="ARBA" id="ARBA00022645"/>
    </source>
</evidence>
<dbReference type="RefSeq" id="WP_101029143.1">
    <property type="nucleotide sequence ID" value="NZ_CABMMZ010000056.1"/>
</dbReference>
<keyword evidence="8 19" id="KW-0378">Hydrolase</keyword>
<feature type="active site" description="Acyl-ester intermediate" evidence="13">
    <location>
        <position position="66"/>
    </location>
</feature>
<evidence type="ECO:0000256" key="10">
    <source>
        <dbReference type="ARBA" id="ARBA00022984"/>
    </source>
</evidence>
<dbReference type="EMBL" id="NNSR01000056">
    <property type="protein sequence ID" value="PKD29311.1"/>
    <property type="molecule type" value="Genomic_DNA"/>
</dbReference>
<comment type="catalytic activity">
    <reaction evidence="12">
        <text>Preferential cleavage: (Ac)2-L-Lys-D-Ala-|-D-Ala. Also transpeptidation of peptidyl-alanyl moieties that are N-acyl substituents of D-alanine.</text>
        <dbReference type="EC" id="3.4.16.4"/>
    </reaction>
</comment>
<evidence type="ECO:0000256" key="8">
    <source>
        <dbReference type="ARBA" id="ARBA00022801"/>
    </source>
</evidence>
<keyword evidence="20" id="KW-1185">Reference proteome</keyword>
<reference evidence="19" key="1">
    <citation type="journal article" date="2018" name="Environ. Microbiol.">
        <title>Sporulation capability and amylosome conservation among diverse human colonic and rumen isolates of the keystone starch-degrader Ruminococcus bromii.</title>
        <authorList>
            <person name="Mukhopadhya I."/>
            <person name="Morais S."/>
            <person name="Laverde-Gomez J."/>
            <person name="Sheridan P.O."/>
            <person name="Walker A.W."/>
            <person name="Kelly W."/>
            <person name="Klieve A.V."/>
            <person name="Ouwerkerk D."/>
            <person name="Duncan S.H."/>
            <person name="Louis P."/>
            <person name="Koropatkin N."/>
            <person name="Cockburn D."/>
            <person name="Kibler R."/>
            <person name="Cooper P.J."/>
            <person name="Sandoval C."/>
            <person name="Crost E."/>
            <person name="Juge N."/>
            <person name="Bayer E.A."/>
            <person name="Flint H.J."/>
        </authorList>
    </citation>
    <scope>NUCLEOTIDE SEQUENCE [LARGE SCALE GENOMIC DNA]</scope>
    <source>
        <strain evidence="19">ATCC 27255</strain>
    </source>
</reference>
<organism evidence="19 20">
    <name type="scientific">Ruminococcus bromii</name>
    <dbReference type="NCBI Taxonomy" id="40518"/>
    <lineage>
        <taxon>Bacteria</taxon>
        <taxon>Bacillati</taxon>
        <taxon>Bacillota</taxon>
        <taxon>Clostridia</taxon>
        <taxon>Eubacteriales</taxon>
        <taxon>Oscillospiraceae</taxon>
        <taxon>Ruminococcus</taxon>
    </lineage>
</organism>
<protein>
    <recommendedName>
        <fullName evidence="4">serine-type D-Ala-D-Ala carboxypeptidase</fullName>
        <ecNumber evidence="4">3.4.16.4</ecNumber>
    </recommendedName>
</protein>
<dbReference type="UniPathway" id="UPA00219"/>
<comment type="function">
    <text evidence="1">Removes C-terminal D-alanyl residues from sugar-peptide cell wall precursors.</text>
</comment>
<feature type="domain" description="Peptidase S11 D-Ala-D-Ala carboxypeptidase A C-terminal" evidence="18">
    <location>
        <begin position="296"/>
        <end position="394"/>
    </location>
</feature>
<dbReference type="GO" id="GO:0009252">
    <property type="term" value="P:peptidoglycan biosynthetic process"/>
    <property type="evidence" value="ECO:0007669"/>
    <property type="project" value="UniProtKB-UniPathway"/>
</dbReference>
<evidence type="ECO:0000256" key="7">
    <source>
        <dbReference type="ARBA" id="ARBA00022729"/>
    </source>
</evidence>
<keyword evidence="7 17" id="KW-0732">Signal</keyword>
<dbReference type="Gene3D" id="2.60.410.10">
    <property type="entry name" value="D-Ala-D-Ala carboxypeptidase, C-terminal domain"/>
    <property type="match status" value="1"/>
</dbReference>
<keyword evidence="16" id="KW-0812">Transmembrane</keyword>
<gene>
    <name evidence="19" type="primary">dacB_1</name>
    <name evidence="19" type="ORF">RBATCC27255_01138</name>
</gene>
<keyword evidence="6" id="KW-0645">Protease</keyword>
<comment type="caution">
    <text evidence="19">The sequence shown here is derived from an EMBL/GenBank/DDBJ whole genome shotgun (WGS) entry which is preliminary data.</text>
</comment>
<feature type="signal peptide" evidence="17">
    <location>
        <begin position="1"/>
        <end position="28"/>
    </location>
</feature>
<evidence type="ECO:0000256" key="13">
    <source>
        <dbReference type="PIRSR" id="PIRSR618044-1"/>
    </source>
</evidence>
<dbReference type="GO" id="GO:0006508">
    <property type="term" value="P:proteolysis"/>
    <property type="evidence" value="ECO:0007669"/>
    <property type="project" value="UniProtKB-KW"/>
</dbReference>
<dbReference type="PRINTS" id="PR00725">
    <property type="entry name" value="DADACBPTASE1"/>
</dbReference>
<feature type="transmembrane region" description="Helical" evidence="16">
    <location>
        <begin position="411"/>
        <end position="430"/>
    </location>
</feature>
<evidence type="ECO:0000256" key="15">
    <source>
        <dbReference type="RuleBase" id="RU004016"/>
    </source>
</evidence>
<keyword evidence="9" id="KW-0133">Cell shape</keyword>
<evidence type="ECO:0000256" key="6">
    <source>
        <dbReference type="ARBA" id="ARBA00022670"/>
    </source>
</evidence>
<feature type="binding site" evidence="14">
    <location>
        <position position="240"/>
    </location>
    <ligand>
        <name>substrate</name>
    </ligand>
</feature>
<dbReference type="PANTHER" id="PTHR21581:SF6">
    <property type="entry name" value="TRAFFICKING PROTEIN PARTICLE COMPLEX SUBUNIT 12"/>
    <property type="match status" value="1"/>
</dbReference>
<comment type="pathway">
    <text evidence="2">Cell wall biogenesis; peptidoglycan biosynthesis.</text>
</comment>
<dbReference type="PANTHER" id="PTHR21581">
    <property type="entry name" value="D-ALANYL-D-ALANINE CARBOXYPEPTIDASE"/>
    <property type="match status" value="1"/>
</dbReference>
<dbReference type="InterPro" id="IPR012907">
    <property type="entry name" value="Peptidase_S11_C"/>
</dbReference>
<dbReference type="SUPFAM" id="SSF69189">
    <property type="entry name" value="Penicillin-binding protein associated domain"/>
    <property type="match status" value="1"/>
</dbReference>
<evidence type="ECO:0000256" key="2">
    <source>
        <dbReference type="ARBA" id="ARBA00004752"/>
    </source>
</evidence>
<evidence type="ECO:0000313" key="19">
    <source>
        <dbReference type="EMBL" id="PKD29311.1"/>
    </source>
</evidence>
<evidence type="ECO:0000256" key="17">
    <source>
        <dbReference type="SAM" id="SignalP"/>
    </source>
</evidence>
<feature type="active site" evidence="13">
    <location>
        <position position="129"/>
    </location>
</feature>
<evidence type="ECO:0000256" key="9">
    <source>
        <dbReference type="ARBA" id="ARBA00022960"/>
    </source>
</evidence>
<dbReference type="Gene3D" id="3.40.710.10">
    <property type="entry name" value="DD-peptidase/beta-lactamase superfamily"/>
    <property type="match status" value="1"/>
</dbReference>
<dbReference type="InterPro" id="IPR018044">
    <property type="entry name" value="Peptidase_S11"/>
</dbReference>
<dbReference type="GO" id="GO:0009002">
    <property type="term" value="F:serine-type D-Ala-D-Ala carboxypeptidase activity"/>
    <property type="evidence" value="ECO:0007669"/>
    <property type="project" value="UniProtKB-EC"/>
</dbReference>
<feature type="active site" description="Proton acceptor" evidence="13">
    <location>
        <position position="69"/>
    </location>
</feature>
<dbReference type="GO" id="GO:0008360">
    <property type="term" value="P:regulation of cell shape"/>
    <property type="evidence" value="ECO:0007669"/>
    <property type="project" value="UniProtKB-KW"/>
</dbReference>
<evidence type="ECO:0000313" key="20">
    <source>
        <dbReference type="Proteomes" id="UP000233425"/>
    </source>
</evidence>
<evidence type="ECO:0000256" key="1">
    <source>
        <dbReference type="ARBA" id="ARBA00003217"/>
    </source>
</evidence>
<dbReference type="Pfam" id="PF00768">
    <property type="entry name" value="Peptidase_S11"/>
    <property type="match status" value="1"/>
</dbReference>
<dbReference type="Proteomes" id="UP000233425">
    <property type="component" value="Unassembled WGS sequence"/>
</dbReference>
<keyword evidence="16" id="KW-1133">Transmembrane helix</keyword>
<sequence length="450" mass="49723">MRKTAIKTLSLLCMLCIIICSAFTTAGAASYPNDVKTQSDSILLVNMDSGQTVYEKDADAKRYPASTTKIMTYIIAVENIADLDNTKIPIKQSVLDVLKNTGSSLANVENHVGKSMTAIDLLYSMMVPSGNDAAMVLADYIGDGNVDNFVEMMNEKAKELGCKNTHFANPDGLHDPNHYTTARDMYKITTYALTLPRFEEITNTCTYTCDGDDTPLVTTNYLIDANRGGEYYYMYAKGIKTGTTNEAGRCLVTTASADGYSYMAILLHAPYEEGVTEDYATMTDAADLFRWALTSLEMNTVATSSKPLCEVKVNLAWGKNSTLLYPETDLSAIVPKDCTDENIIIEQDVPESIDAPIDKGTVVGKATIYYKADENSKKQKLAEVNVVAGEKIELSGILYVFNVIGTVFQSYWFIVVIALIVLILIIYLIISKISSKRKKKKRNVKHYRNL</sequence>
<name>A0A2N0UQN3_9FIRM</name>
<proteinExistence type="inferred from homology"/>